<evidence type="ECO:0000313" key="1">
    <source>
        <dbReference type="EMBL" id="KAI0060459.1"/>
    </source>
</evidence>
<name>A0ACB8SV34_9AGAM</name>
<protein>
    <submittedName>
        <fullName evidence="1">Carotenoid ester lipase</fullName>
    </submittedName>
</protein>
<evidence type="ECO:0000313" key="2">
    <source>
        <dbReference type="Proteomes" id="UP000814140"/>
    </source>
</evidence>
<keyword evidence="2" id="KW-1185">Reference proteome</keyword>
<reference evidence="1" key="1">
    <citation type="submission" date="2021-03" db="EMBL/GenBank/DDBJ databases">
        <authorList>
            <consortium name="DOE Joint Genome Institute"/>
            <person name="Ahrendt S."/>
            <person name="Looney B.P."/>
            <person name="Miyauchi S."/>
            <person name="Morin E."/>
            <person name="Drula E."/>
            <person name="Courty P.E."/>
            <person name="Chicoki N."/>
            <person name="Fauchery L."/>
            <person name="Kohler A."/>
            <person name="Kuo A."/>
            <person name="Labutti K."/>
            <person name="Pangilinan J."/>
            <person name="Lipzen A."/>
            <person name="Riley R."/>
            <person name="Andreopoulos W."/>
            <person name="He G."/>
            <person name="Johnson J."/>
            <person name="Barry K.W."/>
            <person name="Grigoriev I.V."/>
            <person name="Nagy L."/>
            <person name="Hibbett D."/>
            <person name="Henrissat B."/>
            <person name="Matheny P.B."/>
            <person name="Labbe J."/>
            <person name="Martin F."/>
        </authorList>
    </citation>
    <scope>NUCLEOTIDE SEQUENCE</scope>
    <source>
        <strain evidence="1">HHB10654</strain>
    </source>
</reference>
<organism evidence="1 2">
    <name type="scientific">Artomyces pyxidatus</name>
    <dbReference type="NCBI Taxonomy" id="48021"/>
    <lineage>
        <taxon>Eukaryota</taxon>
        <taxon>Fungi</taxon>
        <taxon>Dikarya</taxon>
        <taxon>Basidiomycota</taxon>
        <taxon>Agaricomycotina</taxon>
        <taxon>Agaricomycetes</taxon>
        <taxon>Russulales</taxon>
        <taxon>Auriscalpiaceae</taxon>
        <taxon>Artomyces</taxon>
    </lineage>
</organism>
<proteinExistence type="predicted"/>
<sequence>MAKLRVSLVIFALRVFTAVAHPSMVPLVVPGAFNEETQAAPPPPTIKLDDAIFTGKIVGQAAHFLGIPFAEAPINGLRFRQPVPLGPYQGNHDATAYGKSCPQQPMNLPSWVDSDLSKILNGVVNTMFDAMTPSDEDCLTLNVVKPSDADQDSKLPVVIWIFGGGFEIGGSASVVYDAKGIIERSIALREPIIYVSMNYRISAFGFLAGKEVKEAGVGNLGLQDQRLAMRWVRKYITQFGGDPDKVTIWGESAGAISTSLHMVTNGGDTEGLFRGAIMQSGGPIPVGDIEHGQQYYDAIVKDTGCHRSNDTLECLRTVPYQTLKRAVDKSPNFFAHQALVLAWLPRVDGIFLKAPPQHLVLQGSVANVPFISGNCDDEGSLFSISTINISTTGQLHDYFKLYMLPEATDPELDLLLRHYPDDLRAGSPFDTGYRNALGPQFKRVAAILGDVVFHGPRRFFMKNRSDKQKTWAFIHKRMKDTPFIGSAHATDLPNSFGNGELRDYMIHFVNNLDPNGKRGLGIPWPQYDVTNPKAIVFQDSAFWPIKLGDDNYRHDALEFIANLSLIHPM</sequence>
<dbReference type="EMBL" id="MU277219">
    <property type="protein sequence ID" value="KAI0060459.1"/>
    <property type="molecule type" value="Genomic_DNA"/>
</dbReference>
<dbReference type="Proteomes" id="UP000814140">
    <property type="component" value="Unassembled WGS sequence"/>
</dbReference>
<comment type="caution">
    <text evidence="1">The sequence shown here is derived from an EMBL/GenBank/DDBJ whole genome shotgun (WGS) entry which is preliminary data.</text>
</comment>
<gene>
    <name evidence="1" type="ORF">BV25DRAFT_965300</name>
</gene>
<reference evidence="1" key="2">
    <citation type="journal article" date="2022" name="New Phytol.">
        <title>Evolutionary transition to the ectomycorrhizal habit in the genomes of a hyperdiverse lineage of mushroom-forming fungi.</title>
        <authorList>
            <person name="Looney B."/>
            <person name="Miyauchi S."/>
            <person name="Morin E."/>
            <person name="Drula E."/>
            <person name="Courty P.E."/>
            <person name="Kohler A."/>
            <person name="Kuo A."/>
            <person name="LaButti K."/>
            <person name="Pangilinan J."/>
            <person name="Lipzen A."/>
            <person name="Riley R."/>
            <person name="Andreopoulos W."/>
            <person name="He G."/>
            <person name="Johnson J."/>
            <person name="Nolan M."/>
            <person name="Tritt A."/>
            <person name="Barry K.W."/>
            <person name="Grigoriev I.V."/>
            <person name="Nagy L.G."/>
            <person name="Hibbett D."/>
            <person name="Henrissat B."/>
            <person name="Matheny P.B."/>
            <person name="Labbe J."/>
            <person name="Martin F.M."/>
        </authorList>
    </citation>
    <scope>NUCLEOTIDE SEQUENCE</scope>
    <source>
        <strain evidence="1">HHB10654</strain>
    </source>
</reference>
<accession>A0ACB8SV34</accession>